<organism evidence="2">
    <name type="scientific">Anguilla anguilla</name>
    <name type="common">European freshwater eel</name>
    <name type="synonym">Muraena anguilla</name>
    <dbReference type="NCBI Taxonomy" id="7936"/>
    <lineage>
        <taxon>Eukaryota</taxon>
        <taxon>Metazoa</taxon>
        <taxon>Chordata</taxon>
        <taxon>Craniata</taxon>
        <taxon>Vertebrata</taxon>
        <taxon>Euteleostomi</taxon>
        <taxon>Actinopterygii</taxon>
        <taxon>Neopterygii</taxon>
        <taxon>Teleostei</taxon>
        <taxon>Anguilliformes</taxon>
        <taxon>Anguillidae</taxon>
        <taxon>Anguilla</taxon>
    </lineage>
</organism>
<protein>
    <recommendedName>
        <fullName evidence="1">RNA polymerase II assembly factor Rtp1 C-terminal domain-containing protein</fullName>
    </recommendedName>
</protein>
<feature type="domain" description="RNA polymerase II assembly factor Rtp1 C-terminal" evidence="1">
    <location>
        <begin position="2"/>
        <end position="20"/>
    </location>
</feature>
<dbReference type="EMBL" id="GBXM01018691">
    <property type="protein sequence ID" value="JAH89886.1"/>
    <property type="molecule type" value="Transcribed_RNA"/>
</dbReference>
<evidence type="ECO:0000259" key="1">
    <source>
        <dbReference type="Pfam" id="PF10304"/>
    </source>
</evidence>
<dbReference type="InterPro" id="IPR019414">
    <property type="entry name" value="Rtp1_C2"/>
</dbReference>
<reference evidence="2" key="2">
    <citation type="journal article" date="2015" name="Fish Shellfish Immunol.">
        <title>Early steps in the European eel (Anguilla anguilla)-Vibrio vulnificus interaction in the gills: Role of the RtxA13 toxin.</title>
        <authorList>
            <person name="Callol A."/>
            <person name="Pajuelo D."/>
            <person name="Ebbesson L."/>
            <person name="Teles M."/>
            <person name="MacKenzie S."/>
            <person name="Amaro C."/>
        </authorList>
    </citation>
    <scope>NUCLEOTIDE SEQUENCE</scope>
</reference>
<dbReference type="AlphaFoldDB" id="A0A0E9WHY8"/>
<sequence length="40" mass="4638">MDRDDVTVLHAQLALEELDDVMKKFLFPAQKLEKKIVVLP</sequence>
<accession>A0A0E9WHY8</accession>
<proteinExistence type="predicted"/>
<evidence type="ECO:0000313" key="2">
    <source>
        <dbReference type="EMBL" id="JAH89886.1"/>
    </source>
</evidence>
<dbReference type="Pfam" id="PF10304">
    <property type="entry name" value="RTP1_C2"/>
    <property type="match status" value="1"/>
</dbReference>
<name>A0A0E9WHY8_ANGAN</name>
<reference evidence="2" key="1">
    <citation type="submission" date="2014-11" db="EMBL/GenBank/DDBJ databases">
        <authorList>
            <person name="Amaro Gonzalez C."/>
        </authorList>
    </citation>
    <scope>NUCLEOTIDE SEQUENCE</scope>
</reference>